<protein>
    <submittedName>
        <fullName evidence="2">Uncharacterized protein</fullName>
    </submittedName>
</protein>
<dbReference type="InterPro" id="IPR021730">
    <property type="entry name" value="YdbH"/>
</dbReference>
<evidence type="ECO:0000313" key="3">
    <source>
        <dbReference type="Proteomes" id="UP000032749"/>
    </source>
</evidence>
<dbReference type="Pfam" id="PF11739">
    <property type="entry name" value="YdbH-like"/>
    <property type="match status" value="1"/>
</dbReference>
<gene>
    <name evidence="2" type="ORF">OLEAN_C35440</name>
</gene>
<keyword evidence="1" id="KW-0472">Membrane</keyword>
<evidence type="ECO:0000313" key="2">
    <source>
        <dbReference type="EMBL" id="CCK77720.1"/>
    </source>
</evidence>
<dbReference type="HOGENOM" id="CLU_330630_0_0_6"/>
<keyword evidence="1" id="KW-1133">Transmembrane helix</keyword>
<keyword evidence="1" id="KW-0812">Transmembrane</keyword>
<reference evidence="2 3" key="1">
    <citation type="journal article" date="2013" name="Nat. Commun.">
        <title>Genome sequence and functional genomic analysis of the oil-degrading bacterium Oleispira antarctica.</title>
        <authorList>
            <person name="Kube M."/>
            <person name="Chernikova T.N."/>
            <person name="Al-Ramahi Y."/>
            <person name="Beloqui A."/>
            <person name="Lopez-Cortez N."/>
            <person name="Guazzaroni M.E."/>
            <person name="Heipieper H.J."/>
            <person name="Klages S."/>
            <person name="Kotsyurbenko O.R."/>
            <person name="Langer I."/>
            <person name="Nechitaylo T.Y."/>
            <person name="Lunsdorf H."/>
            <person name="Fernandez M."/>
            <person name="Juarez S."/>
            <person name="Ciordia S."/>
            <person name="Singer A."/>
            <person name="Kagan O."/>
            <person name="Egorova O."/>
            <person name="Petit P.A."/>
            <person name="Stogios P."/>
            <person name="Kim Y."/>
            <person name="Tchigvintsev A."/>
            <person name="Flick R."/>
            <person name="Denaro R."/>
            <person name="Genovese M."/>
            <person name="Albar J.P."/>
            <person name="Reva O.N."/>
            <person name="Martinez-Gomariz M."/>
            <person name="Tran H."/>
            <person name="Ferrer M."/>
            <person name="Savchenko A."/>
            <person name="Yakunin A.F."/>
            <person name="Yakimov M.M."/>
            <person name="Golyshina O.V."/>
            <person name="Reinhardt R."/>
            <person name="Golyshin P.N."/>
        </authorList>
    </citation>
    <scope>NUCLEOTIDE SEQUENCE [LARGE SCALE GENOMIC DNA]</scope>
</reference>
<name>R4YS04_OLEAN</name>
<sequence length="945" mass="107182">MKSWLKALLISVVILAGCILFLPMLVKQGINALLPWAMEQADLEQGQARISQLTWHKLHIDQIQFFFPIQNSQINIQDIEVTFSPWSIASGQVKNVIVEHARIEILPTSLDSNLNNRKLANKTQSEIINNKTTDNPTIELSSLEKIFERLPVNNLAIKQFQLVHPQATIDTTIDFNKQQLSMNNIVQAHDLTKTLTHQFTLNNKGDMNSLIFIEQQPVPIFNLQANWSLPSDPTQNATLSLQQSADIQSWLALIKQQDQTHTLKANIAIQAWNLDLTLPREIHNQQQFLSQLSAEGLLQIKINDFTVFDHTKKENIIEHAELAVNLNTHIDHQREEQWQFSLDTFDLAGSIHSLAPIDLKIKQYLEEAVLLTCAFKQESHQCQWKGRFAQQLTGEQLAHKTELTLEGNFDSQANNTSKFISQQILSLNTQQENPLWPRLINKSQGEIIIQGQKNNNNWHWQLSLPHGLNNQSQYLEALFADKPNAQLSEIHWQLLPDWFIEGINGELTQAKEFSIVFEKLKWKNKNELLQLDNAQVSCNLDWLKLQYSPQLRSQQALSQLPLACDWQVKNLASHWNQWPVPSLLFEGNIDLTSLNLKQAKLSASMNLSGLENSLDLTLLAQHDFSNLQQGNAQLYLKNLKLDWQKMGLIKMADLTQTQLLNGSLSAQGWVQWQQYQADIFDDSSIAWRWQPDLMLRIDDMSGIYQELTTWEDIDMQLAIRRPFYDDFRIDSQVSALSINPGINIANVLARSTATIQSDLSQALIVIEEVHTDVLGGRINVPLIRFDTNQKVNAFGIEIEGLQIEQLAALEAGAGITATGQLDGILPIILLPEGPQVPAGSLYARAPGGIVQFRGATANSLKDSNPSVGLAMQVLNDFRYDKLQTDITYQPDGELNLGLQFQGYNPTFFDGQATHFNLNLEYNLLDLLESLRVSNDIVQKLENKYQ</sequence>
<dbReference type="AlphaFoldDB" id="R4YS04"/>
<proteinExistence type="predicted"/>
<organism evidence="2 3">
    <name type="scientific">Oleispira antarctica RB-8</name>
    <dbReference type="NCBI Taxonomy" id="698738"/>
    <lineage>
        <taxon>Bacteria</taxon>
        <taxon>Pseudomonadati</taxon>
        <taxon>Pseudomonadota</taxon>
        <taxon>Gammaproteobacteria</taxon>
        <taxon>Oceanospirillales</taxon>
        <taxon>Oceanospirillaceae</taxon>
        <taxon>Oleispira</taxon>
    </lineage>
</organism>
<dbReference type="KEGG" id="oai:OLEAN_C35440"/>
<accession>R4YS04</accession>
<feature type="transmembrane region" description="Helical" evidence="1">
    <location>
        <begin position="7"/>
        <end position="26"/>
    </location>
</feature>
<dbReference type="Proteomes" id="UP000032749">
    <property type="component" value="Chromosome"/>
</dbReference>
<keyword evidence="3" id="KW-1185">Reference proteome</keyword>
<dbReference type="STRING" id="698738.OLEAN_C35440"/>
<evidence type="ECO:0000256" key="1">
    <source>
        <dbReference type="SAM" id="Phobius"/>
    </source>
</evidence>
<dbReference type="PROSITE" id="PS51257">
    <property type="entry name" value="PROKAR_LIPOPROTEIN"/>
    <property type="match status" value="1"/>
</dbReference>
<dbReference type="OrthoDB" id="9759996at2"/>
<dbReference type="EMBL" id="FO203512">
    <property type="protein sequence ID" value="CCK77720.1"/>
    <property type="molecule type" value="Genomic_DNA"/>
</dbReference>